<feature type="transmembrane region" description="Helical" evidence="6">
    <location>
        <begin position="185"/>
        <end position="202"/>
    </location>
</feature>
<dbReference type="InterPro" id="IPR051788">
    <property type="entry name" value="MFS_Transporter"/>
</dbReference>
<keyword evidence="4 6" id="KW-0472">Membrane</keyword>
<sequence length="382" mass="37253">MVSATWGLFWGAWGGLIPAVQQRAGVSTGTLGLLLSLVAVGAIPAMVLTGRLARGRESVALAVSTGLFGVAIAALATASAPVPLGACLIAVGMTSGALDVCLSMAIARAERTTGARLFQPVHAAFPVMVVVAAPLAGLARQSGVPLLAILLVVAVLVAAAGVPAALGLTSGASPDTPAAGSGRRLPLAGIGLGALGACMLIMENAVEQWSAVLLENHQGALPVVASSAPAVYYLALSLGRLAAHAMPGMRLRTILGLGAAGGGVGIVLAALASHPAAGLGAFALTGFAFGPVIPALLSHAATRDGDGAAVATATTVSYAGFVGSPLVVAGLSTVLPLPSAVACLGVLAAPLLIAAFAGSFPDTPGGNPTQTEQEHHRKATGS</sequence>
<evidence type="ECO:0000256" key="6">
    <source>
        <dbReference type="SAM" id="Phobius"/>
    </source>
</evidence>
<feature type="region of interest" description="Disordered" evidence="5">
    <location>
        <begin position="363"/>
        <end position="382"/>
    </location>
</feature>
<dbReference type="PANTHER" id="PTHR23514">
    <property type="entry name" value="BYPASS OF STOP CODON PROTEIN 6"/>
    <property type="match status" value="1"/>
</dbReference>
<dbReference type="Proteomes" id="UP000612282">
    <property type="component" value="Unassembled WGS sequence"/>
</dbReference>
<feature type="transmembrane region" description="Helical" evidence="6">
    <location>
        <begin position="82"/>
        <end position="105"/>
    </location>
</feature>
<accession>A0ABQ3XT92</accession>
<evidence type="ECO:0000256" key="1">
    <source>
        <dbReference type="ARBA" id="ARBA00004141"/>
    </source>
</evidence>
<name>A0ABQ3XT92_9ACTN</name>
<keyword evidence="2 6" id="KW-0812">Transmembrane</keyword>
<gene>
    <name evidence="7" type="ORF">Aco03nite_101180</name>
</gene>
<evidence type="ECO:0000256" key="2">
    <source>
        <dbReference type="ARBA" id="ARBA00022692"/>
    </source>
</evidence>
<dbReference type="PANTHER" id="PTHR23514:SF13">
    <property type="entry name" value="INNER MEMBRANE PROTEIN YBJJ"/>
    <property type="match status" value="1"/>
</dbReference>
<evidence type="ECO:0000256" key="3">
    <source>
        <dbReference type="ARBA" id="ARBA00022989"/>
    </source>
</evidence>
<feature type="transmembrane region" description="Helical" evidence="6">
    <location>
        <begin position="278"/>
        <end position="297"/>
    </location>
</feature>
<comment type="subcellular location">
    <subcellularLocation>
        <location evidence="1">Membrane</location>
        <topology evidence="1">Multi-pass membrane protein</topology>
    </subcellularLocation>
</comment>
<dbReference type="InterPro" id="IPR036259">
    <property type="entry name" value="MFS_trans_sf"/>
</dbReference>
<evidence type="ECO:0000256" key="5">
    <source>
        <dbReference type="SAM" id="MobiDB-lite"/>
    </source>
</evidence>
<feature type="transmembrane region" description="Helical" evidence="6">
    <location>
        <begin position="254"/>
        <end position="272"/>
    </location>
</feature>
<dbReference type="SUPFAM" id="SSF103473">
    <property type="entry name" value="MFS general substrate transporter"/>
    <property type="match status" value="1"/>
</dbReference>
<comment type="caution">
    <text evidence="7">The sequence shown here is derived from an EMBL/GenBank/DDBJ whole genome shotgun (WGS) entry which is preliminary data.</text>
</comment>
<reference evidence="7 8" key="1">
    <citation type="submission" date="2021-01" db="EMBL/GenBank/DDBJ databases">
        <title>Whole genome shotgun sequence of Actinoplanes couchii NBRC 106145.</title>
        <authorList>
            <person name="Komaki H."/>
            <person name="Tamura T."/>
        </authorList>
    </citation>
    <scope>NUCLEOTIDE SEQUENCE [LARGE SCALE GENOMIC DNA]</scope>
    <source>
        <strain evidence="7 8">NBRC 106145</strain>
    </source>
</reference>
<evidence type="ECO:0000313" key="7">
    <source>
        <dbReference type="EMBL" id="GID61714.1"/>
    </source>
</evidence>
<evidence type="ECO:0000313" key="8">
    <source>
        <dbReference type="Proteomes" id="UP000612282"/>
    </source>
</evidence>
<feature type="transmembrane region" description="Helical" evidence="6">
    <location>
        <begin position="24"/>
        <end position="47"/>
    </location>
</feature>
<feature type="transmembrane region" description="Helical" evidence="6">
    <location>
        <begin position="59"/>
        <end position="76"/>
    </location>
</feature>
<evidence type="ECO:0008006" key="9">
    <source>
        <dbReference type="Google" id="ProtNLM"/>
    </source>
</evidence>
<organism evidence="7 8">
    <name type="scientific">Actinoplanes couchii</name>
    <dbReference type="NCBI Taxonomy" id="403638"/>
    <lineage>
        <taxon>Bacteria</taxon>
        <taxon>Bacillati</taxon>
        <taxon>Actinomycetota</taxon>
        <taxon>Actinomycetes</taxon>
        <taxon>Micromonosporales</taxon>
        <taxon>Micromonosporaceae</taxon>
        <taxon>Actinoplanes</taxon>
    </lineage>
</organism>
<protein>
    <recommendedName>
        <fullName evidence="9">Major facilitator superfamily MFS_1</fullName>
    </recommendedName>
</protein>
<keyword evidence="3 6" id="KW-1133">Transmembrane helix</keyword>
<dbReference type="EMBL" id="BOMG01000135">
    <property type="protein sequence ID" value="GID61714.1"/>
    <property type="molecule type" value="Genomic_DNA"/>
</dbReference>
<feature type="transmembrane region" description="Helical" evidence="6">
    <location>
        <begin position="222"/>
        <end position="242"/>
    </location>
</feature>
<feature type="transmembrane region" description="Helical" evidence="6">
    <location>
        <begin position="309"/>
        <end position="331"/>
    </location>
</feature>
<keyword evidence="8" id="KW-1185">Reference proteome</keyword>
<feature type="transmembrane region" description="Helical" evidence="6">
    <location>
        <begin position="117"/>
        <end position="138"/>
    </location>
</feature>
<proteinExistence type="predicted"/>
<feature type="transmembrane region" description="Helical" evidence="6">
    <location>
        <begin position="337"/>
        <end position="357"/>
    </location>
</feature>
<evidence type="ECO:0000256" key="4">
    <source>
        <dbReference type="ARBA" id="ARBA00023136"/>
    </source>
</evidence>
<feature type="transmembrane region" description="Helical" evidence="6">
    <location>
        <begin position="144"/>
        <end position="165"/>
    </location>
</feature>